<dbReference type="PROSITE" id="PS50042">
    <property type="entry name" value="CNMP_BINDING_3"/>
    <property type="match status" value="1"/>
</dbReference>
<dbReference type="EMBL" id="CP070608">
    <property type="protein sequence ID" value="QSE97520.1"/>
    <property type="molecule type" value="Genomic_DNA"/>
</dbReference>
<dbReference type="GO" id="GO:0000731">
    <property type="term" value="P:DNA synthesis involved in DNA repair"/>
    <property type="evidence" value="ECO:0007669"/>
    <property type="project" value="TreeGrafter"/>
</dbReference>
<proteinExistence type="inferred from homology"/>
<comment type="function">
    <text evidence="9 10">The RecF protein is involved in DNA metabolism; it is required for DNA replication and normal SOS inducibility. RecF binds preferentially to single-stranded, linear DNA. It also seems to bind ATP.</text>
</comment>
<evidence type="ECO:0000256" key="10">
    <source>
        <dbReference type="RuleBase" id="RU000578"/>
    </source>
</evidence>
<keyword evidence="8 9" id="KW-0238">DNA-binding</keyword>
<dbReference type="AlphaFoldDB" id="A0A974WJX3"/>
<evidence type="ECO:0000313" key="13">
    <source>
        <dbReference type="Proteomes" id="UP000662783"/>
    </source>
</evidence>
<dbReference type="GO" id="GO:0006260">
    <property type="term" value="P:DNA replication"/>
    <property type="evidence" value="ECO:0007669"/>
    <property type="project" value="UniProtKB-UniRule"/>
</dbReference>
<evidence type="ECO:0000256" key="2">
    <source>
        <dbReference type="ARBA" id="ARBA00008016"/>
    </source>
</evidence>
<evidence type="ECO:0000256" key="8">
    <source>
        <dbReference type="ARBA" id="ARBA00023125"/>
    </source>
</evidence>
<keyword evidence="5 9" id="KW-0235">DNA replication</keyword>
<evidence type="ECO:0000259" key="11">
    <source>
        <dbReference type="PROSITE" id="PS50042"/>
    </source>
</evidence>
<dbReference type="InterPro" id="IPR027417">
    <property type="entry name" value="P-loop_NTPase"/>
</dbReference>
<evidence type="ECO:0000256" key="3">
    <source>
        <dbReference type="ARBA" id="ARBA00020170"/>
    </source>
</evidence>
<dbReference type="InterPro" id="IPR001238">
    <property type="entry name" value="DNA-binding_RecF"/>
</dbReference>
<reference evidence="12" key="1">
    <citation type="submission" date="2021-02" db="EMBL/GenBank/DDBJ databases">
        <title>Fulvivirga sp. S481 isolated from sea water.</title>
        <authorList>
            <person name="Bae S.S."/>
            <person name="Baek K."/>
        </authorList>
    </citation>
    <scope>NUCLEOTIDE SEQUENCE</scope>
    <source>
        <strain evidence="12">S481</strain>
    </source>
</reference>
<keyword evidence="7 9" id="KW-0067">ATP-binding</keyword>
<evidence type="ECO:0000256" key="9">
    <source>
        <dbReference type="HAMAP-Rule" id="MF_00365"/>
    </source>
</evidence>
<dbReference type="Gene3D" id="1.20.1050.90">
    <property type="entry name" value="RecF/RecN/SMC, N-terminal domain"/>
    <property type="match status" value="1"/>
</dbReference>
<protein>
    <recommendedName>
        <fullName evidence="3 9">DNA replication and repair protein RecF</fullName>
    </recommendedName>
</protein>
<organism evidence="12 13">
    <name type="scientific">Fulvivirga lutea</name>
    <dbReference type="NCBI Taxonomy" id="2810512"/>
    <lineage>
        <taxon>Bacteria</taxon>
        <taxon>Pseudomonadati</taxon>
        <taxon>Bacteroidota</taxon>
        <taxon>Cytophagia</taxon>
        <taxon>Cytophagales</taxon>
        <taxon>Fulvivirgaceae</taxon>
        <taxon>Fulvivirga</taxon>
    </lineage>
</organism>
<evidence type="ECO:0000256" key="4">
    <source>
        <dbReference type="ARBA" id="ARBA00022490"/>
    </source>
</evidence>
<dbReference type="Pfam" id="PF02463">
    <property type="entry name" value="SMC_N"/>
    <property type="match status" value="1"/>
</dbReference>
<dbReference type="NCBIfam" id="TIGR00611">
    <property type="entry name" value="recf"/>
    <property type="match status" value="1"/>
</dbReference>
<dbReference type="PANTHER" id="PTHR32182:SF0">
    <property type="entry name" value="DNA REPLICATION AND REPAIR PROTEIN RECF"/>
    <property type="match status" value="1"/>
</dbReference>
<feature type="binding site" evidence="9">
    <location>
        <begin position="30"/>
        <end position="37"/>
    </location>
    <ligand>
        <name>ATP</name>
        <dbReference type="ChEBI" id="CHEBI:30616"/>
    </ligand>
</feature>
<dbReference type="InterPro" id="IPR018078">
    <property type="entry name" value="DNA-binding_RecF_CS"/>
</dbReference>
<dbReference type="InterPro" id="IPR042174">
    <property type="entry name" value="RecF_2"/>
</dbReference>
<dbReference type="GO" id="GO:0003697">
    <property type="term" value="F:single-stranded DNA binding"/>
    <property type="evidence" value="ECO:0007669"/>
    <property type="project" value="UniProtKB-UniRule"/>
</dbReference>
<dbReference type="InterPro" id="IPR003395">
    <property type="entry name" value="RecF/RecN/SMC_N"/>
</dbReference>
<dbReference type="GO" id="GO:0005524">
    <property type="term" value="F:ATP binding"/>
    <property type="evidence" value="ECO:0007669"/>
    <property type="project" value="UniProtKB-UniRule"/>
</dbReference>
<sequence>MHIEKLGLINFKNYESLSLTFSDKLNCIVGKNGSGKTNILDAIYFLSMTKSAHNPMDNQNIKFDQEYFSIKATFVNSKATDTVVCYFKEGEKKSFKINKEDYSKLSEHIGRFPVVLITPYDSDIIRESSEIRRKFFDSIICQLDHDYMINLVRYNKNLKQRNSALKSFSKAGKVNYDLLENYNHVLLDLGLKIFKKRKSFIDTNLNSFYEYYAFISGENEKVEIVYGSQFDVADVGKKLNDYVKKDIVTERSNFGIHKDDFHFYIEQNQLKKYGSQGQQKSFSIALKLMQFKALEMGLKLKPILLLDDIFDKLDSTRINKLLSMIKEGKFHQVFITDAIIDRTESLLKEFELEPNIYLVDNSKVELKE</sequence>
<dbReference type="PANTHER" id="PTHR32182">
    <property type="entry name" value="DNA REPLICATION AND REPAIR PROTEIN RECF"/>
    <property type="match status" value="1"/>
</dbReference>
<dbReference type="KEGG" id="fuv:JR347_00075"/>
<keyword evidence="9 10" id="KW-0742">SOS response</keyword>
<keyword evidence="9 10" id="KW-0234">DNA repair</keyword>
<dbReference type="RefSeq" id="WP_205722030.1">
    <property type="nucleotide sequence ID" value="NZ_CP070608.1"/>
</dbReference>
<name>A0A974WJX3_9BACT</name>
<keyword evidence="13" id="KW-1185">Reference proteome</keyword>
<dbReference type="HAMAP" id="MF_00365">
    <property type="entry name" value="RecF"/>
    <property type="match status" value="1"/>
</dbReference>
<dbReference type="GO" id="GO:0009432">
    <property type="term" value="P:SOS response"/>
    <property type="evidence" value="ECO:0007669"/>
    <property type="project" value="UniProtKB-UniRule"/>
</dbReference>
<dbReference type="Gene3D" id="3.40.50.300">
    <property type="entry name" value="P-loop containing nucleotide triphosphate hydrolases"/>
    <property type="match status" value="1"/>
</dbReference>
<evidence type="ECO:0000256" key="7">
    <source>
        <dbReference type="ARBA" id="ARBA00022840"/>
    </source>
</evidence>
<dbReference type="PROSITE" id="PS00617">
    <property type="entry name" value="RECF_1"/>
    <property type="match status" value="1"/>
</dbReference>
<dbReference type="Proteomes" id="UP000662783">
    <property type="component" value="Chromosome"/>
</dbReference>
<keyword evidence="9 10" id="KW-0227">DNA damage</keyword>
<dbReference type="GO" id="GO:0005737">
    <property type="term" value="C:cytoplasm"/>
    <property type="evidence" value="ECO:0007669"/>
    <property type="project" value="UniProtKB-SubCell"/>
</dbReference>
<evidence type="ECO:0000256" key="6">
    <source>
        <dbReference type="ARBA" id="ARBA00022741"/>
    </source>
</evidence>
<dbReference type="SUPFAM" id="SSF52540">
    <property type="entry name" value="P-loop containing nucleoside triphosphate hydrolases"/>
    <property type="match status" value="1"/>
</dbReference>
<feature type="domain" description="Cyclic nucleotide-binding" evidence="11">
    <location>
        <begin position="309"/>
        <end position="368"/>
    </location>
</feature>
<keyword evidence="4 9" id="KW-0963">Cytoplasm</keyword>
<keyword evidence="6 9" id="KW-0547">Nucleotide-binding</keyword>
<dbReference type="GO" id="GO:0006302">
    <property type="term" value="P:double-strand break repair"/>
    <property type="evidence" value="ECO:0007669"/>
    <property type="project" value="TreeGrafter"/>
</dbReference>
<evidence type="ECO:0000256" key="1">
    <source>
        <dbReference type="ARBA" id="ARBA00004496"/>
    </source>
</evidence>
<evidence type="ECO:0000256" key="5">
    <source>
        <dbReference type="ARBA" id="ARBA00022705"/>
    </source>
</evidence>
<evidence type="ECO:0000313" key="12">
    <source>
        <dbReference type="EMBL" id="QSE97520.1"/>
    </source>
</evidence>
<comment type="similarity">
    <text evidence="2 9 10">Belongs to the RecF family.</text>
</comment>
<gene>
    <name evidence="9 12" type="primary">recF</name>
    <name evidence="12" type="ORF">JR347_00075</name>
</gene>
<dbReference type="InterPro" id="IPR000595">
    <property type="entry name" value="cNMP-bd_dom"/>
</dbReference>
<dbReference type="PROSITE" id="PS00618">
    <property type="entry name" value="RECF_2"/>
    <property type="match status" value="1"/>
</dbReference>
<comment type="subcellular location">
    <subcellularLocation>
        <location evidence="1 9 10">Cytoplasm</location>
    </subcellularLocation>
</comment>
<accession>A0A974WJX3</accession>